<gene>
    <name evidence="2" type="ORF">B0T11DRAFT_132597</name>
</gene>
<name>A0A8K0T5V1_9PEZI</name>
<protein>
    <submittedName>
        <fullName evidence="2">Uncharacterized protein</fullName>
    </submittedName>
</protein>
<organism evidence="2 3">
    <name type="scientific">Plectosphaerella cucumerina</name>
    <dbReference type="NCBI Taxonomy" id="40658"/>
    <lineage>
        <taxon>Eukaryota</taxon>
        <taxon>Fungi</taxon>
        <taxon>Dikarya</taxon>
        <taxon>Ascomycota</taxon>
        <taxon>Pezizomycotina</taxon>
        <taxon>Sordariomycetes</taxon>
        <taxon>Hypocreomycetidae</taxon>
        <taxon>Glomerellales</taxon>
        <taxon>Plectosphaerellaceae</taxon>
        <taxon>Plectosphaerella</taxon>
    </lineage>
</organism>
<accession>A0A8K0T5V1</accession>
<dbReference type="AlphaFoldDB" id="A0A8K0T5V1"/>
<reference evidence="2" key="1">
    <citation type="journal article" date="2021" name="Nat. Commun.">
        <title>Genetic determinants of endophytism in the Arabidopsis root mycobiome.</title>
        <authorList>
            <person name="Mesny F."/>
            <person name="Miyauchi S."/>
            <person name="Thiergart T."/>
            <person name="Pickel B."/>
            <person name="Atanasova L."/>
            <person name="Karlsson M."/>
            <person name="Huettel B."/>
            <person name="Barry K.W."/>
            <person name="Haridas S."/>
            <person name="Chen C."/>
            <person name="Bauer D."/>
            <person name="Andreopoulos W."/>
            <person name="Pangilinan J."/>
            <person name="LaButti K."/>
            <person name="Riley R."/>
            <person name="Lipzen A."/>
            <person name="Clum A."/>
            <person name="Drula E."/>
            <person name="Henrissat B."/>
            <person name="Kohler A."/>
            <person name="Grigoriev I.V."/>
            <person name="Martin F.M."/>
            <person name="Hacquard S."/>
        </authorList>
    </citation>
    <scope>NUCLEOTIDE SEQUENCE</scope>
    <source>
        <strain evidence="2">MPI-CAGE-AT-0016</strain>
    </source>
</reference>
<comment type="caution">
    <text evidence="2">The sequence shown here is derived from an EMBL/GenBank/DDBJ whole genome shotgun (WGS) entry which is preliminary data.</text>
</comment>
<dbReference type="Proteomes" id="UP000813385">
    <property type="component" value="Unassembled WGS sequence"/>
</dbReference>
<sequence>MEGRHTWYLFVLIRPTRGALAQRDDSQCSLQFKCRDAFSPVLRSTHTYPGLPGFPCAERVARENREERASGRGAGARARVRRVRTGIPRQGAASE</sequence>
<proteinExistence type="predicted"/>
<keyword evidence="3" id="KW-1185">Reference proteome</keyword>
<evidence type="ECO:0000313" key="3">
    <source>
        <dbReference type="Proteomes" id="UP000813385"/>
    </source>
</evidence>
<evidence type="ECO:0000256" key="1">
    <source>
        <dbReference type="SAM" id="MobiDB-lite"/>
    </source>
</evidence>
<dbReference type="EMBL" id="JAGPXD010000006">
    <property type="protein sequence ID" value="KAH7349571.1"/>
    <property type="molecule type" value="Genomic_DNA"/>
</dbReference>
<feature type="region of interest" description="Disordered" evidence="1">
    <location>
        <begin position="64"/>
        <end position="95"/>
    </location>
</feature>
<evidence type="ECO:0000313" key="2">
    <source>
        <dbReference type="EMBL" id="KAH7349571.1"/>
    </source>
</evidence>